<dbReference type="Proteomes" id="UP001062846">
    <property type="component" value="Chromosome 11"/>
</dbReference>
<organism evidence="1 2">
    <name type="scientific">Rhododendron molle</name>
    <name type="common">Chinese azalea</name>
    <name type="synonym">Azalea mollis</name>
    <dbReference type="NCBI Taxonomy" id="49168"/>
    <lineage>
        <taxon>Eukaryota</taxon>
        <taxon>Viridiplantae</taxon>
        <taxon>Streptophyta</taxon>
        <taxon>Embryophyta</taxon>
        <taxon>Tracheophyta</taxon>
        <taxon>Spermatophyta</taxon>
        <taxon>Magnoliopsida</taxon>
        <taxon>eudicotyledons</taxon>
        <taxon>Gunneridae</taxon>
        <taxon>Pentapetalae</taxon>
        <taxon>asterids</taxon>
        <taxon>Ericales</taxon>
        <taxon>Ericaceae</taxon>
        <taxon>Ericoideae</taxon>
        <taxon>Rhodoreae</taxon>
        <taxon>Rhododendron</taxon>
    </lineage>
</organism>
<keyword evidence="2" id="KW-1185">Reference proteome</keyword>
<gene>
    <name evidence="1" type="ORF">RHMOL_Rhmol11G0115600</name>
</gene>
<dbReference type="EMBL" id="CM046398">
    <property type="protein sequence ID" value="KAI8531156.1"/>
    <property type="molecule type" value="Genomic_DNA"/>
</dbReference>
<accession>A0ACC0LSA0</accession>
<comment type="caution">
    <text evidence="1">The sequence shown here is derived from an EMBL/GenBank/DDBJ whole genome shotgun (WGS) entry which is preliminary data.</text>
</comment>
<name>A0ACC0LSA0_RHOML</name>
<protein>
    <submittedName>
        <fullName evidence="1">Uncharacterized protein</fullName>
    </submittedName>
</protein>
<evidence type="ECO:0000313" key="1">
    <source>
        <dbReference type="EMBL" id="KAI8531156.1"/>
    </source>
</evidence>
<proteinExistence type="predicted"/>
<reference evidence="1" key="1">
    <citation type="submission" date="2022-02" db="EMBL/GenBank/DDBJ databases">
        <title>Plant Genome Project.</title>
        <authorList>
            <person name="Zhang R.-G."/>
        </authorList>
    </citation>
    <scope>NUCLEOTIDE SEQUENCE</scope>
    <source>
        <strain evidence="1">AT1</strain>
    </source>
</reference>
<evidence type="ECO:0000313" key="2">
    <source>
        <dbReference type="Proteomes" id="UP001062846"/>
    </source>
</evidence>
<sequence length="57" mass="6164">MVIKVGSGKLSLITALSKLLSFLLNLAKELVPNLGLLVLTRFSPKSRRKRASTQVGV</sequence>